<dbReference type="CDD" id="cd00130">
    <property type="entry name" value="PAS"/>
    <property type="match status" value="1"/>
</dbReference>
<name>A0ABU8YX65_9CYAN</name>
<gene>
    <name evidence="3" type="ORF">WMG39_29145</name>
</gene>
<dbReference type="Proteomes" id="UP001384579">
    <property type="component" value="Unassembled WGS sequence"/>
</dbReference>
<comment type="caution">
    <text evidence="3">The sequence shown here is derived from an EMBL/GenBank/DDBJ whole genome shotgun (WGS) entry which is preliminary data.</text>
</comment>
<dbReference type="RefSeq" id="WP_340542288.1">
    <property type="nucleotide sequence ID" value="NZ_JBBLXS010000810.1"/>
</dbReference>
<proteinExistence type="predicted"/>
<dbReference type="InterPro" id="IPR000014">
    <property type="entry name" value="PAS"/>
</dbReference>
<organism evidence="3 4">
    <name type="scientific">Microcoleus anatoxicus PTRS2</name>
    <dbReference type="NCBI Taxonomy" id="2705321"/>
    <lineage>
        <taxon>Bacteria</taxon>
        <taxon>Bacillati</taxon>
        <taxon>Cyanobacteriota</taxon>
        <taxon>Cyanophyceae</taxon>
        <taxon>Oscillatoriophycideae</taxon>
        <taxon>Oscillatoriales</taxon>
        <taxon>Microcoleaceae</taxon>
        <taxon>Microcoleus</taxon>
        <taxon>Microcoleus anatoxicus</taxon>
    </lineage>
</organism>
<keyword evidence="4" id="KW-1185">Reference proteome</keyword>
<dbReference type="Gene3D" id="3.30.450.20">
    <property type="entry name" value="PAS domain"/>
    <property type="match status" value="1"/>
</dbReference>
<dbReference type="Pfam" id="PF00989">
    <property type="entry name" value="PAS"/>
    <property type="match status" value="1"/>
</dbReference>
<feature type="non-terminal residue" evidence="3">
    <location>
        <position position="102"/>
    </location>
</feature>
<accession>A0ABU8YX65</accession>
<dbReference type="SUPFAM" id="SSF55785">
    <property type="entry name" value="PYP-like sensor domain (PAS domain)"/>
    <property type="match status" value="1"/>
</dbReference>
<sequence>MTHYYGKHSFSSDFSDRESSHRAAEITPGQPPVNYGEHQLDRPLKTIPHIVWQANADGAVTYLNRAWEEYTGVPATAALDFGYLESVHPEDRARFPWRSGQT</sequence>
<feature type="region of interest" description="Disordered" evidence="1">
    <location>
        <begin position="1"/>
        <end position="39"/>
    </location>
</feature>
<dbReference type="InterPro" id="IPR035965">
    <property type="entry name" value="PAS-like_dom_sf"/>
</dbReference>
<feature type="domain" description="PAS" evidence="2">
    <location>
        <begin position="36"/>
        <end position="95"/>
    </location>
</feature>
<feature type="compositionally biased region" description="Basic and acidic residues" evidence="1">
    <location>
        <begin position="14"/>
        <end position="24"/>
    </location>
</feature>
<reference evidence="3 4" key="1">
    <citation type="journal article" date="2020" name="Harmful Algae">
        <title>Molecular and morphological characterization of a novel dihydroanatoxin-a producing Microcoleus species (cyanobacteria) from the Russian River, California, USA.</title>
        <authorList>
            <person name="Conklin K.Y."/>
            <person name="Stancheva R."/>
            <person name="Otten T.G."/>
            <person name="Fadness R."/>
            <person name="Boyer G.L."/>
            <person name="Read B."/>
            <person name="Zhang X."/>
            <person name="Sheath R.G."/>
        </authorList>
    </citation>
    <scope>NUCLEOTIDE SEQUENCE [LARGE SCALE GENOMIC DNA]</scope>
    <source>
        <strain evidence="3 4">PTRS2</strain>
    </source>
</reference>
<dbReference type="PROSITE" id="PS50112">
    <property type="entry name" value="PAS"/>
    <property type="match status" value="1"/>
</dbReference>
<dbReference type="EMBL" id="JBBLXS010000810">
    <property type="protein sequence ID" value="MEK0188883.1"/>
    <property type="molecule type" value="Genomic_DNA"/>
</dbReference>
<evidence type="ECO:0000259" key="2">
    <source>
        <dbReference type="PROSITE" id="PS50112"/>
    </source>
</evidence>
<evidence type="ECO:0000313" key="3">
    <source>
        <dbReference type="EMBL" id="MEK0188883.1"/>
    </source>
</evidence>
<dbReference type="InterPro" id="IPR013767">
    <property type="entry name" value="PAS_fold"/>
</dbReference>
<evidence type="ECO:0000313" key="4">
    <source>
        <dbReference type="Proteomes" id="UP001384579"/>
    </source>
</evidence>
<evidence type="ECO:0000256" key="1">
    <source>
        <dbReference type="SAM" id="MobiDB-lite"/>
    </source>
</evidence>
<dbReference type="SMART" id="SM00091">
    <property type="entry name" value="PAS"/>
    <property type="match status" value="1"/>
</dbReference>
<protein>
    <submittedName>
        <fullName evidence="3">PAS domain-containing protein</fullName>
    </submittedName>
</protein>